<sequence length="83" mass="9441">MKTIVFTHQAAKDLDAIEPLAREAIIAGLSAYAIDGRGDVKQLKGRDGFRLRIGRYRVIFDEDQITILALYIGKRETTSYRRN</sequence>
<dbReference type="Proteomes" id="UP000236286">
    <property type="component" value="Unassembled WGS sequence"/>
</dbReference>
<protein>
    <submittedName>
        <fullName evidence="2">Plasmid stabilization protein</fullName>
    </submittedName>
</protein>
<name>A0A2J7TEZ0_METSI</name>
<evidence type="ECO:0000313" key="3">
    <source>
        <dbReference type="Proteomes" id="UP000236286"/>
    </source>
</evidence>
<keyword evidence="1" id="KW-1277">Toxin-antitoxin system</keyword>
<gene>
    <name evidence="2" type="ORF">CR492_14435</name>
</gene>
<dbReference type="SUPFAM" id="SSF143011">
    <property type="entry name" value="RelE-like"/>
    <property type="match status" value="1"/>
</dbReference>
<accession>A0A2J7TEZ0</accession>
<dbReference type="AlphaFoldDB" id="A0A2J7TEZ0"/>
<dbReference type="Gene3D" id="3.30.2310.20">
    <property type="entry name" value="RelE-like"/>
    <property type="match status" value="1"/>
</dbReference>
<evidence type="ECO:0000313" key="2">
    <source>
        <dbReference type="EMBL" id="PNG25341.1"/>
    </source>
</evidence>
<dbReference type="OrthoDB" id="428094at2"/>
<dbReference type="InterPro" id="IPR035093">
    <property type="entry name" value="RelE/ParE_toxin_dom_sf"/>
</dbReference>
<comment type="caution">
    <text evidence="2">The sequence shown here is derived from an EMBL/GenBank/DDBJ whole genome shotgun (WGS) entry which is preliminary data.</text>
</comment>
<proteinExistence type="predicted"/>
<dbReference type="RefSeq" id="WP_102844450.1">
    <property type="nucleotide sequence ID" value="NZ_PDZR01000017.1"/>
</dbReference>
<dbReference type="EMBL" id="PDZR01000017">
    <property type="protein sequence ID" value="PNG25341.1"/>
    <property type="molecule type" value="Genomic_DNA"/>
</dbReference>
<reference evidence="2 3" key="1">
    <citation type="submission" date="2017-10" db="EMBL/GenBank/DDBJ databases">
        <title>Genome announcement of Methylocella silvestris TVC from permafrost.</title>
        <authorList>
            <person name="Wang J."/>
            <person name="Geng K."/>
            <person name="Ul-Haque F."/>
            <person name="Crombie A.T."/>
            <person name="Street L.E."/>
            <person name="Wookey P.A."/>
            <person name="Murrell J.C."/>
            <person name="Pratscher J."/>
        </authorList>
    </citation>
    <scope>NUCLEOTIDE SEQUENCE [LARGE SCALE GENOMIC DNA]</scope>
    <source>
        <strain evidence="2 3">TVC</strain>
    </source>
</reference>
<dbReference type="InterPro" id="IPR007712">
    <property type="entry name" value="RelE/ParE_toxin"/>
</dbReference>
<dbReference type="Pfam" id="PF05016">
    <property type="entry name" value="ParE_toxin"/>
    <property type="match status" value="1"/>
</dbReference>
<organism evidence="2 3">
    <name type="scientific">Methylocella silvestris</name>
    <dbReference type="NCBI Taxonomy" id="199596"/>
    <lineage>
        <taxon>Bacteria</taxon>
        <taxon>Pseudomonadati</taxon>
        <taxon>Pseudomonadota</taxon>
        <taxon>Alphaproteobacteria</taxon>
        <taxon>Hyphomicrobiales</taxon>
        <taxon>Beijerinckiaceae</taxon>
        <taxon>Methylocella</taxon>
    </lineage>
</organism>
<evidence type="ECO:0000256" key="1">
    <source>
        <dbReference type="ARBA" id="ARBA00022649"/>
    </source>
</evidence>